<evidence type="ECO:0000259" key="10">
    <source>
        <dbReference type="Pfam" id="PF04316"/>
    </source>
</evidence>
<evidence type="ECO:0000313" key="11">
    <source>
        <dbReference type="EMBL" id="MBO1317098.1"/>
    </source>
</evidence>
<dbReference type="InterPro" id="IPR007412">
    <property type="entry name" value="FlgM"/>
</dbReference>
<evidence type="ECO:0000256" key="3">
    <source>
        <dbReference type="ARBA" id="ARBA00022491"/>
    </source>
</evidence>
<feature type="region of interest" description="Disordered" evidence="9">
    <location>
        <begin position="1"/>
        <end position="33"/>
    </location>
</feature>
<feature type="domain" description="Anti-sigma-28 factor FlgM C-terminal" evidence="10">
    <location>
        <begin position="34"/>
        <end position="88"/>
    </location>
</feature>
<feature type="region of interest" description="Disordered" evidence="9">
    <location>
        <begin position="72"/>
        <end position="95"/>
    </location>
</feature>
<dbReference type="EMBL" id="JAFREP010000001">
    <property type="protein sequence ID" value="MBO1317098.1"/>
    <property type="molecule type" value="Genomic_DNA"/>
</dbReference>
<evidence type="ECO:0000256" key="9">
    <source>
        <dbReference type="SAM" id="MobiDB-lite"/>
    </source>
</evidence>
<evidence type="ECO:0000256" key="1">
    <source>
        <dbReference type="ARBA" id="ARBA00005322"/>
    </source>
</evidence>
<evidence type="ECO:0000256" key="7">
    <source>
        <dbReference type="ARBA" id="ARBA00024739"/>
    </source>
</evidence>
<evidence type="ECO:0000256" key="8">
    <source>
        <dbReference type="ARBA" id="ARBA00030117"/>
    </source>
</evidence>
<evidence type="ECO:0000256" key="5">
    <source>
        <dbReference type="ARBA" id="ARBA00023015"/>
    </source>
</evidence>
<comment type="caution">
    <text evidence="11">The sequence shown here is derived from an EMBL/GenBank/DDBJ whole genome shotgun (WGS) entry which is preliminary data.</text>
</comment>
<comment type="function">
    <text evidence="7">Responsible for the coupling of flagellin expression to flagellar assembly by preventing expression of the flagellin genes when a component of the middle class of proteins is defective. It negatively regulates flagellar genes by inhibiting the activity of FliA by directly binding to FliA.</text>
</comment>
<sequence>MKVEKGSVSSSTYASASTAYGKSARTGSRSAVSDSVEVSASATLFQTAQSAIRGVPDVRSAAISGIQQEMAEGTYHRDEREVAQKVIDDELSTDL</sequence>
<dbReference type="InterPro" id="IPR031316">
    <property type="entry name" value="FlgM_C"/>
</dbReference>
<gene>
    <name evidence="11" type="primary">flgM</name>
    <name evidence="11" type="ORF">J3U88_01415</name>
</gene>
<dbReference type="Proteomes" id="UP000664417">
    <property type="component" value="Unassembled WGS sequence"/>
</dbReference>
<dbReference type="NCBIfam" id="TIGR03824">
    <property type="entry name" value="FlgM_jcvi"/>
    <property type="match status" value="1"/>
</dbReference>
<dbReference type="RefSeq" id="WP_207856332.1">
    <property type="nucleotide sequence ID" value="NZ_JAFREP010000001.1"/>
</dbReference>
<reference evidence="11" key="1">
    <citation type="submission" date="2021-03" db="EMBL/GenBank/DDBJ databases">
        <authorList>
            <person name="Wang G."/>
        </authorList>
    </citation>
    <scope>NUCLEOTIDE SEQUENCE</scope>
    <source>
        <strain evidence="11">KCTC 12899</strain>
    </source>
</reference>
<dbReference type="SUPFAM" id="SSF101498">
    <property type="entry name" value="Anti-sigma factor FlgM"/>
    <property type="match status" value="1"/>
</dbReference>
<feature type="compositionally biased region" description="Basic and acidic residues" evidence="9">
    <location>
        <begin position="74"/>
        <end position="88"/>
    </location>
</feature>
<evidence type="ECO:0000256" key="6">
    <source>
        <dbReference type="ARBA" id="ARBA00023163"/>
    </source>
</evidence>
<keyword evidence="11" id="KW-0969">Cilium</keyword>
<keyword evidence="12" id="KW-1185">Reference proteome</keyword>
<evidence type="ECO:0000256" key="4">
    <source>
        <dbReference type="ARBA" id="ARBA00022795"/>
    </source>
</evidence>
<proteinExistence type="inferred from homology"/>
<keyword evidence="4" id="KW-1005">Bacterial flagellum biogenesis</keyword>
<dbReference type="GO" id="GO:0044781">
    <property type="term" value="P:bacterial-type flagellum organization"/>
    <property type="evidence" value="ECO:0007669"/>
    <property type="project" value="UniProtKB-KW"/>
</dbReference>
<dbReference type="GO" id="GO:0045892">
    <property type="term" value="P:negative regulation of DNA-templated transcription"/>
    <property type="evidence" value="ECO:0007669"/>
    <property type="project" value="InterPro"/>
</dbReference>
<protein>
    <recommendedName>
        <fullName evidence="2">Negative regulator of flagellin synthesis</fullName>
    </recommendedName>
    <alternativeName>
        <fullName evidence="8">Anti-sigma-28 factor</fullName>
    </alternativeName>
</protein>
<keyword evidence="3" id="KW-0678">Repressor</keyword>
<dbReference type="AlphaFoldDB" id="A0A8J7U2B7"/>
<keyword evidence="5" id="KW-0805">Transcription regulation</keyword>
<name>A0A8J7U2B7_9BACT</name>
<keyword evidence="6" id="KW-0804">Transcription</keyword>
<evidence type="ECO:0000256" key="2">
    <source>
        <dbReference type="ARBA" id="ARBA00017823"/>
    </source>
</evidence>
<keyword evidence="11" id="KW-0966">Cell projection</keyword>
<dbReference type="InterPro" id="IPR035890">
    <property type="entry name" value="Anti-sigma-28_factor_FlgM_sf"/>
</dbReference>
<accession>A0A8J7U2B7</accession>
<evidence type="ECO:0000313" key="12">
    <source>
        <dbReference type="Proteomes" id="UP000664417"/>
    </source>
</evidence>
<organism evidence="11 12">
    <name type="scientific">Acanthopleuribacter pedis</name>
    <dbReference type="NCBI Taxonomy" id="442870"/>
    <lineage>
        <taxon>Bacteria</taxon>
        <taxon>Pseudomonadati</taxon>
        <taxon>Acidobacteriota</taxon>
        <taxon>Holophagae</taxon>
        <taxon>Acanthopleuribacterales</taxon>
        <taxon>Acanthopleuribacteraceae</taxon>
        <taxon>Acanthopleuribacter</taxon>
    </lineage>
</organism>
<comment type="similarity">
    <text evidence="1">Belongs to the FlgM family.</text>
</comment>
<dbReference type="Pfam" id="PF04316">
    <property type="entry name" value="FlgM"/>
    <property type="match status" value="1"/>
</dbReference>
<keyword evidence="11" id="KW-0282">Flagellum</keyword>